<feature type="compositionally biased region" description="Low complexity" evidence="1">
    <location>
        <begin position="42"/>
        <end position="56"/>
    </location>
</feature>
<gene>
    <name evidence="2" type="ORF">FCC1311_037342</name>
</gene>
<feature type="region of interest" description="Disordered" evidence="1">
    <location>
        <begin position="22"/>
        <end position="107"/>
    </location>
</feature>
<reference evidence="2 3" key="1">
    <citation type="submission" date="2017-12" db="EMBL/GenBank/DDBJ databases">
        <title>Sequencing, de novo assembly and annotation of complete genome of a new Thraustochytrid species, strain FCC1311.</title>
        <authorList>
            <person name="Sedici K."/>
            <person name="Godart F."/>
            <person name="Aiese Cigliano R."/>
            <person name="Sanseverino W."/>
            <person name="Barakat M."/>
            <person name="Ortet P."/>
            <person name="Marechal E."/>
            <person name="Cagnac O."/>
            <person name="Amato A."/>
        </authorList>
    </citation>
    <scope>NUCLEOTIDE SEQUENCE [LARGE SCALE GENOMIC DNA]</scope>
</reference>
<protein>
    <submittedName>
        <fullName evidence="2">Uncharacterized protein</fullName>
    </submittedName>
</protein>
<evidence type="ECO:0000256" key="1">
    <source>
        <dbReference type="SAM" id="MobiDB-lite"/>
    </source>
</evidence>
<dbReference type="InParanoid" id="A0A2R5GGW5"/>
<evidence type="ECO:0000313" key="2">
    <source>
        <dbReference type="EMBL" id="GBG27511.1"/>
    </source>
</evidence>
<accession>A0A2R5GGW5</accession>
<proteinExistence type="predicted"/>
<dbReference type="Proteomes" id="UP000241890">
    <property type="component" value="Unassembled WGS sequence"/>
</dbReference>
<dbReference type="EMBL" id="BEYU01000032">
    <property type="protein sequence ID" value="GBG27511.1"/>
    <property type="molecule type" value="Genomic_DNA"/>
</dbReference>
<comment type="caution">
    <text evidence="2">The sequence shown here is derived from an EMBL/GenBank/DDBJ whole genome shotgun (WGS) entry which is preliminary data.</text>
</comment>
<evidence type="ECO:0000313" key="3">
    <source>
        <dbReference type="Proteomes" id="UP000241890"/>
    </source>
</evidence>
<sequence length="143" mass="14840">MQGNQLDAASGANVSAATLQVASASVAPPPRRNVRLTVDTQAATEESSAESSTPTPRVRLRWSPRPVLSPSPRGAVPEAALMTASAARTSTARSSNPQDGNATLANRMRAGAGFHRERLTTMAELPFVRVNGETAVTVSSTTA</sequence>
<dbReference type="AlphaFoldDB" id="A0A2R5GGW5"/>
<keyword evidence="3" id="KW-1185">Reference proteome</keyword>
<organism evidence="2 3">
    <name type="scientific">Hondaea fermentalgiana</name>
    <dbReference type="NCBI Taxonomy" id="2315210"/>
    <lineage>
        <taxon>Eukaryota</taxon>
        <taxon>Sar</taxon>
        <taxon>Stramenopiles</taxon>
        <taxon>Bigyra</taxon>
        <taxon>Labyrinthulomycetes</taxon>
        <taxon>Thraustochytrida</taxon>
        <taxon>Thraustochytriidae</taxon>
        <taxon>Hondaea</taxon>
    </lineage>
</organism>
<name>A0A2R5GGW5_9STRA</name>
<feature type="compositionally biased region" description="Low complexity" evidence="1">
    <location>
        <begin position="83"/>
        <end position="95"/>
    </location>
</feature>